<evidence type="ECO:0000256" key="6">
    <source>
        <dbReference type="RuleBase" id="RU366034"/>
    </source>
</evidence>
<evidence type="ECO:0000313" key="8">
    <source>
        <dbReference type="Proteomes" id="UP000027265"/>
    </source>
</evidence>
<dbReference type="HOGENOM" id="CLU_042538_5_0_1"/>
<comment type="cofactor">
    <cofactor evidence="1 6">
        <name>Mg(2+)</name>
        <dbReference type="ChEBI" id="CHEBI:18420"/>
    </cofactor>
</comment>
<sequence length="337" mass="38979">MHPNVTHFELPDTLSGWPWLRQLNPHYREVGASSRAWINSFNALDKKAQRAFDLCDFSLLTSLAYPHAEKPHLRACCDMMNLFFVFDEISDEAEGPVVRHLADVIMDALRDPYSPRPTGESVLGEITRQFWERTLRDAKPSMSTQRRFIDSFDAYTTSVAVQAEDRDHAYIRDIDSYLVVRRDTIGTYPSFVMLELGMHIPEQVLHDPTILDLELCITDMICVANDLYSYNVEQARGDDSHNVLTVAMHELDTDLEGALRWVEEYHDHLVARFMDNVQRVPNYGPEVDEQLMNYIDGLGNWARANEAWSFETWRYFGKDGPDIQKHRIVALLPKRGR</sequence>
<dbReference type="InterPro" id="IPR034686">
    <property type="entry name" value="Terpene_cyclase-like_2"/>
</dbReference>
<evidence type="ECO:0000256" key="1">
    <source>
        <dbReference type="ARBA" id="ARBA00001946"/>
    </source>
</evidence>
<evidence type="ECO:0000256" key="4">
    <source>
        <dbReference type="ARBA" id="ARBA00022842"/>
    </source>
</evidence>
<dbReference type="PANTHER" id="PTHR35201:SF4">
    <property type="entry name" value="BETA-PINACENE SYNTHASE-RELATED"/>
    <property type="match status" value="1"/>
</dbReference>
<dbReference type="InterPro" id="IPR008949">
    <property type="entry name" value="Isoprenoid_synthase_dom_sf"/>
</dbReference>
<evidence type="ECO:0000256" key="2">
    <source>
        <dbReference type="ARBA" id="ARBA00006333"/>
    </source>
</evidence>
<keyword evidence="4 6" id="KW-0460">Magnesium</keyword>
<dbReference type="Gene3D" id="1.10.600.10">
    <property type="entry name" value="Farnesyl Diphosphate Synthase"/>
    <property type="match status" value="1"/>
</dbReference>
<dbReference type="InParanoid" id="A0A067Q4X0"/>
<dbReference type="SUPFAM" id="SSF48576">
    <property type="entry name" value="Terpenoid synthases"/>
    <property type="match status" value="1"/>
</dbReference>
<dbReference type="SFLD" id="SFLDG01020">
    <property type="entry name" value="Terpene_Cyclase_Like_2"/>
    <property type="match status" value="1"/>
</dbReference>
<keyword evidence="5 6" id="KW-0456">Lyase</keyword>
<dbReference type="Pfam" id="PF19086">
    <property type="entry name" value="Terpene_syn_C_2"/>
    <property type="match status" value="1"/>
</dbReference>
<name>A0A067Q4X0_9AGAM</name>
<dbReference type="AlphaFoldDB" id="A0A067Q4X0"/>
<gene>
    <name evidence="7" type="ORF">JAAARDRAFT_35337</name>
</gene>
<dbReference type="SFLD" id="SFLDS00005">
    <property type="entry name" value="Isoprenoid_Synthase_Type_I"/>
    <property type="match status" value="1"/>
</dbReference>
<evidence type="ECO:0000256" key="3">
    <source>
        <dbReference type="ARBA" id="ARBA00022723"/>
    </source>
</evidence>
<proteinExistence type="inferred from homology"/>
<dbReference type="EMBL" id="KL197719">
    <property type="protein sequence ID" value="KDQ57646.1"/>
    <property type="molecule type" value="Genomic_DNA"/>
</dbReference>
<comment type="similarity">
    <text evidence="2 6">Belongs to the terpene synthase family.</text>
</comment>
<dbReference type="Proteomes" id="UP000027265">
    <property type="component" value="Unassembled WGS sequence"/>
</dbReference>
<evidence type="ECO:0000256" key="5">
    <source>
        <dbReference type="ARBA" id="ARBA00023239"/>
    </source>
</evidence>
<protein>
    <recommendedName>
        <fullName evidence="6">Terpene synthase</fullName>
        <ecNumber evidence="6">4.2.3.-</ecNumber>
    </recommendedName>
</protein>
<dbReference type="PANTHER" id="PTHR35201">
    <property type="entry name" value="TERPENE SYNTHASE"/>
    <property type="match status" value="1"/>
</dbReference>
<keyword evidence="3 6" id="KW-0479">Metal-binding</keyword>
<dbReference type="GO" id="GO:0008299">
    <property type="term" value="P:isoprenoid biosynthetic process"/>
    <property type="evidence" value="ECO:0007669"/>
    <property type="project" value="UniProtKB-ARBA"/>
</dbReference>
<evidence type="ECO:0000313" key="7">
    <source>
        <dbReference type="EMBL" id="KDQ57646.1"/>
    </source>
</evidence>
<keyword evidence="8" id="KW-1185">Reference proteome</keyword>
<dbReference type="GO" id="GO:0010333">
    <property type="term" value="F:terpene synthase activity"/>
    <property type="evidence" value="ECO:0007669"/>
    <property type="project" value="InterPro"/>
</dbReference>
<organism evidence="7 8">
    <name type="scientific">Jaapia argillacea MUCL 33604</name>
    <dbReference type="NCBI Taxonomy" id="933084"/>
    <lineage>
        <taxon>Eukaryota</taxon>
        <taxon>Fungi</taxon>
        <taxon>Dikarya</taxon>
        <taxon>Basidiomycota</taxon>
        <taxon>Agaricomycotina</taxon>
        <taxon>Agaricomycetes</taxon>
        <taxon>Agaricomycetidae</taxon>
        <taxon>Jaapiales</taxon>
        <taxon>Jaapiaceae</taxon>
        <taxon>Jaapia</taxon>
    </lineage>
</organism>
<accession>A0A067Q4X0</accession>
<dbReference type="GO" id="GO:0046872">
    <property type="term" value="F:metal ion binding"/>
    <property type="evidence" value="ECO:0007669"/>
    <property type="project" value="UniProtKB-KW"/>
</dbReference>
<dbReference type="EC" id="4.2.3.-" evidence="6"/>
<dbReference type="OrthoDB" id="6486656at2759"/>
<reference evidence="8" key="1">
    <citation type="journal article" date="2014" name="Proc. Natl. Acad. Sci. U.S.A.">
        <title>Extensive sampling of basidiomycete genomes demonstrates inadequacy of the white-rot/brown-rot paradigm for wood decay fungi.</title>
        <authorList>
            <person name="Riley R."/>
            <person name="Salamov A.A."/>
            <person name="Brown D.W."/>
            <person name="Nagy L.G."/>
            <person name="Floudas D."/>
            <person name="Held B.W."/>
            <person name="Levasseur A."/>
            <person name="Lombard V."/>
            <person name="Morin E."/>
            <person name="Otillar R."/>
            <person name="Lindquist E.A."/>
            <person name="Sun H."/>
            <person name="LaButti K.M."/>
            <person name="Schmutz J."/>
            <person name="Jabbour D."/>
            <person name="Luo H."/>
            <person name="Baker S.E."/>
            <person name="Pisabarro A.G."/>
            <person name="Walton J.D."/>
            <person name="Blanchette R.A."/>
            <person name="Henrissat B."/>
            <person name="Martin F."/>
            <person name="Cullen D."/>
            <person name="Hibbett D.S."/>
            <person name="Grigoriev I.V."/>
        </authorList>
    </citation>
    <scope>NUCLEOTIDE SEQUENCE [LARGE SCALE GENOMIC DNA]</scope>
    <source>
        <strain evidence="8">MUCL 33604</strain>
    </source>
</reference>